<dbReference type="OrthoDB" id="5421421at2759"/>
<name>A0A1J7J8F7_9PEZI</name>
<proteinExistence type="predicted"/>
<feature type="compositionally biased region" description="Polar residues" evidence="1">
    <location>
        <begin position="106"/>
        <end position="135"/>
    </location>
</feature>
<evidence type="ECO:0000313" key="3">
    <source>
        <dbReference type="Proteomes" id="UP000182658"/>
    </source>
</evidence>
<accession>A0A1J7J8F7</accession>
<dbReference type="InParanoid" id="A0A1J7J8F7"/>
<sequence>MSIGRRKHQLIALADILVDQDQFNSELDSEVPNLDRMHIHIDMHDTRYLSAHHPDSVPNTCSVNPQSTYQDMTPFTTAPSFNFPATADATLLTPISNAGSPPLHQRPSTKGTMRAYHQSQTSSNGQQPTPPNTSTGVYYPAYISSSSQSPSPLTVNPHAPDYMNPYLRQSPNHMHGHPSPKDDLPPPINHNHYLGHYTVSGNPNESEVPNSFRNYADFNPVDQVDPSLITRPGGHMPHMHPGMMTTSAAPTPILAHPDPMHYHRSIQITPRPGQIEDLRDPEMLSTGHPGQSTYPSRVPTLRQPKVKKRPGTGKRGPSRPHAQPVMRAMEIASQDNDSESLDEGAESVVLSDKCEDDARFIFETRRNLVKSGMKGKGMWEEISRRYEEAYGQRLEKATLQMRLTRTFAKHAIWPEKEIDRLKEAFEHVEAKRYKLIVDRMKEMDGGQCWNWTPQLIEAKLIDLGYEEANVDEKTNTRKRRRLARRRRAAAAQQNPTLLHGGENWVNGLGLHHVAMQAPVRHDNEDPEDLLPNYTQEQRDSYIEDVVGMIKPEQEDSSPEPDIMDVSYHRNEDNRDHSHQQNTRVAKQAVEHLMLNGNLRM</sequence>
<evidence type="ECO:0000256" key="1">
    <source>
        <dbReference type="SAM" id="MobiDB-lite"/>
    </source>
</evidence>
<keyword evidence="3" id="KW-1185">Reference proteome</keyword>
<dbReference type="EMBL" id="KV875101">
    <property type="protein sequence ID" value="OIW26072.1"/>
    <property type="molecule type" value="Genomic_DNA"/>
</dbReference>
<feature type="region of interest" description="Disordered" evidence="1">
    <location>
        <begin position="279"/>
        <end position="325"/>
    </location>
</feature>
<dbReference type="AlphaFoldDB" id="A0A1J7J8F7"/>
<dbReference type="STRING" id="1408157.A0A1J7J8F7"/>
<organism evidence="2 3">
    <name type="scientific">Coniochaeta ligniaria NRRL 30616</name>
    <dbReference type="NCBI Taxonomy" id="1408157"/>
    <lineage>
        <taxon>Eukaryota</taxon>
        <taxon>Fungi</taxon>
        <taxon>Dikarya</taxon>
        <taxon>Ascomycota</taxon>
        <taxon>Pezizomycotina</taxon>
        <taxon>Sordariomycetes</taxon>
        <taxon>Sordariomycetidae</taxon>
        <taxon>Coniochaetales</taxon>
        <taxon>Coniochaetaceae</taxon>
        <taxon>Coniochaeta</taxon>
    </lineage>
</organism>
<gene>
    <name evidence="2" type="ORF">CONLIGDRAFT_647788</name>
</gene>
<feature type="region of interest" description="Disordered" evidence="1">
    <location>
        <begin position="92"/>
        <end position="135"/>
    </location>
</feature>
<evidence type="ECO:0000313" key="2">
    <source>
        <dbReference type="EMBL" id="OIW26072.1"/>
    </source>
</evidence>
<protein>
    <submittedName>
        <fullName evidence="2">Uncharacterized protein</fullName>
    </submittedName>
</protein>
<dbReference type="Proteomes" id="UP000182658">
    <property type="component" value="Unassembled WGS sequence"/>
</dbReference>
<feature type="compositionally biased region" description="Basic residues" evidence="1">
    <location>
        <begin position="304"/>
        <end position="318"/>
    </location>
</feature>
<reference evidence="2 3" key="1">
    <citation type="submission" date="2016-10" db="EMBL/GenBank/DDBJ databases">
        <title>Draft genome sequence of Coniochaeta ligniaria NRRL30616, a lignocellulolytic fungus for bioabatement of inhibitors in plant biomass hydrolysates.</title>
        <authorList>
            <consortium name="DOE Joint Genome Institute"/>
            <person name="Jimenez D.J."/>
            <person name="Hector R.E."/>
            <person name="Riley R."/>
            <person name="Sun H."/>
            <person name="Grigoriev I.V."/>
            <person name="Van Elsas J.D."/>
            <person name="Nichols N.N."/>
        </authorList>
    </citation>
    <scope>NUCLEOTIDE SEQUENCE [LARGE SCALE GENOMIC DNA]</scope>
    <source>
        <strain evidence="2 3">NRRL 30616</strain>
    </source>
</reference>